<keyword evidence="2" id="KW-1185">Reference proteome</keyword>
<dbReference type="InterPro" id="IPR026960">
    <property type="entry name" value="RVT-Znf"/>
</dbReference>
<organism evidence="2 3">
    <name type="scientific">Phoenix dactylifera</name>
    <name type="common">Date palm</name>
    <dbReference type="NCBI Taxonomy" id="42345"/>
    <lineage>
        <taxon>Eukaryota</taxon>
        <taxon>Viridiplantae</taxon>
        <taxon>Streptophyta</taxon>
        <taxon>Embryophyta</taxon>
        <taxon>Tracheophyta</taxon>
        <taxon>Spermatophyta</taxon>
        <taxon>Magnoliopsida</taxon>
        <taxon>Liliopsida</taxon>
        <taxon>Arecaceae</taxon>
        <taxon>Coryphoideae</taxon>
        <taxon>Phoeniceae</taxon>
        <taxon>Phoenix</taxon>
    </lineage>
</organism>
<dbReference type="Pfam" id="PF00078">
    <property type="entry name" value="RVT_1"/>
    <property type="match status" value="1"/>
</dbReference>
<name>A0A8B8ZEV3_PHODC</name>
<dbReference type="SUPFAM" id="SSF53098">
    <property type="entry name" value="Ribonuclease H-like"/>
    <property type="match status" value="1"/>
</dbReference>
<dbReference type="PROSITE" id="PS50878">
    <property type="entry name" value="RT_POL"/>
    <property type="match status" value="1"/>
</dbReference>
<dbReference type="Pfam" id="PF13966">
    <property type="entry name" value="zf-RVT"/>
    <property type="match status" value="1"/>
</dbReference>
<dbReference type="GeneID" id="120104859"/>
<dbReference type="Pfam" id="PF03372">
    <property type="entry name" value="Exo_endo_phos"/>
    <property type="match status" value="1"/>
</dbReference>
<dbReference type="CDD" id="cd01650">
    <property type="entry name" value="RT_nLTR_like"/>
    <property type="match status" value="1"/>
</dbReference>
<dbReference type="Pfam" id="PF13456">
    <property type="entry name" value="RVT_3"/>
    <property type="match status" value="1"/>
</dbReference>
<sequence>MKVLAWNCRGAAKPAFMSSFKRLVQVHCPEICFLCETRLSGDGLVRLRRRLGRDWETYAVESQGLSGGLLVLWRRGVATIDVFHYCPQQVVMVVSEPDTDPWVLCGVYASTDYRVRRALWQEIANLTAQGIPTVLVGDFNCIQSAGDKRGGAEFTDRVDRREFRDFGPGHHSPFRFEKIWLSYPQSWDIVRDAWRVPVRGNAMQRVSRKLEITKRRLRRWNREEVGDIFRRVEGVETAIADLQRREDLGGELSAKDMTDLRGLLATHHSLLRQHEIFWRQKSRVQWVREGDRNTRFFHRTTVIRRQRSMIHSLRDGSGQRVEGEPAVRQALLDFFRTRWTEDGGPDVDGLLPRPDVGIADDENMTLVRPVSAREVEEAVWALAADKAPGPDGFPPFFFRRYWGIIRASVVEAVQCFFTQAAMPEDWKATFITLIPKRQEAVEPGHFRPISLCTTLYKVVARIMVGRIKPLLPGIISQEQGAFVAGRNISHNVMLAQEMMWDLQRASKRRSLMVVKLDMERAYDRIRWSFLRKALETYGFHRRWIGWVLGCVQRPKFSILVNGTPTSFFESTMRLRQGCPLSPYLFIICSDILSRSLQGACTSRELEAYVPAPGVGPISHLLFADDCLLLTRAHASDARVLARVLAGYCAASGQRVNFMKSAIRFSPSTEIRVRLEIRRILQIPEQEGTLVYLGVPITGRRLRVTECSGLVQRVEARLEGWRASSLSMMGRLTLVRSVLGSMPVYLMANTVVPKTTLLKIERLLRSFLWGSHSGGHGVHLVAWEHVCLPISEGGLGVHSLLERREALVARHAARFLLEPQGLWSRVMAARFGRGGSEVARSGRRTSFMWREIARYLPTVSANTRWLIGDGRSVDVTDDPWVDTLPLRCWPTMVDTEAAEGLRVCDLLAPGRTEWDDTRLHQLFGTHLAARVRSLPVPDCEGPDVRVWGTSCRASVRLGDLSRVIQQEHERGPDCAWIWRSSLQPRAALFLWKVMWDRLPTRAVLSRRALGILAECGVCSVDETVDHVLFQCTWARSTWLWTGIPEEVWQERSLFLHLIRQGLASPGSCQEAIRATCTAHQIWLARNARIFSGRRMSPRGTRGGAGFVIRDPHSRVVAAGGCQLFVTSVPGAELRAAWAGLRHARQVLQASSIILEGDSATVIGWIQRGLSGESIDHPLIRDIRMMVRDGVAFEAKHVFREANGAADWVAAFAAHHSGYALWVGERELPLALREIVYFDFIGCIQTRVV</sequence>
<dbReference type="CDD" id="cd06222">
    <property type="entry name" value="RNase_H_like"/>
    <property type="match status" value="1"/>
</dbReference>
<dbReference type="Gene3D" id="3.30.420.10">
    <property type="entry name" value="Ribonuclease H-like superfamily/Ribonuclease H"/>
    <property type="match status" value="1"/>
</dbReference>
<evidence type="ECO:0000313" key="3">
    <source>
        <dbReference type="RefSeq" id="XP_038972661.1"/>
    </source>
</evidence>
<dbReference type="GO" id="GO:0004523">
    <property type="term" value="F:RNA-DNA hybrid ribonuclease activity"/>
    <property type="evidence" value="ECO:0007669"/>
    <property type="project" value="InterPro"/>
</dbReference>
<dbReference type="PANTHER" id="PTHR33116:SF78">
    <property type="entry name" value="OS12G0587133 PROTEIN"/>
    <property type="match status" value="1"/>
</dbReference>
<dbReference type="AlphaFoldDB" id="A0A8B8ZEV3"/>
<gene>
    <name evidence="3" type="primary">LOC120104859</name>
</gene>
<dbReference type="Gene3D" id="3.60.10.10">
    <property type="entry name" value="Endonuclease/exonuclease/phosphatase"/>
    <property type="match status" value="1"/>
</dbReference>
<evidence type="ECO:0000313" key="2">
    <source>
        <dbReference type="Proteomes" id="UP000228380"/>
    </source>
</evidence>
<dbReference type="RefSeq" id="XP_038972661.1">
    <property type="nucleotide sequence ID" value="XM_039116733.1"/>
</dbReference>
<dbReference type="InterPro" id="IPR005135">
    <property type="entry name" value="Endo/exonuclease/phosphatase"/>
</dbReference>
<dbReference type="PANTHER" id="PTHR33116">
    <property type="entry name" value="REVERSE TRANSCRIPTASE ZINC-BINDING DOMAIN-CONTAINING PROTEIN-RELATED-RELATED"/>
    <property type="match status" value="1"/>
</dbReference>
<dbReference type="InterPro" id="IPR000477">
    <property type="entry name" value="RT_dom"/>
</dbReference>
<evidence type="ECO:0000259" key="1">
    <source>
        <dbReference type="PROSITE" id="PS50878"/>
    </source>
</evidence>
<proteinExistence type="predicted"/>
<dbReference type="OrthoDB" id="428918at2759"/>
<dbReference type="InterPro" id="IPR043502">
    <property type="entry name" value="DNA/RNA_pol_sf"/>
</dbReference>
<dbReference type="InterPro" id="IPR002156">
    <property type="entry name" value="RNaseH_domain"/>
</dbReference>
<dbReference type="KEGG" id="pda:120104859"/>
<dbReference type="InterPro" id="IPR012337">
    <property type="entry name" value="RNaseH-like_sf"/>
</dbReference>
<protein>
    <submittedName>
        <fullName evidence="3">Uncharacterized protein LOC120104859</fullName>
    </submittedName>
</protein>
<dbReference type="GO" id="GO:0003676">
    <property type="term" value="F:nucleic acid binding"/>
    <property type="evidence" value="ECO:0007669"/>
    <property type="project" value="InterPro"/>
</dbReference>
<dbReference type="Proteomes" id="UP000228380">
    <property type="component" value="Unplaced"/>
</dbReference>
<dbReference type="InterPro" id="IPR036397">
    <property type="entry name" value="RNaseH_sf"/>
</dbReference>
<feature type="domain" description="Reverse transcriptase" evidence="1">
    <location>
        <begin position="415"/>
        <end position="696"/>
    </location>
</feature>
<reference evidence="3" key="1">
    <citation type="submission" date="2025-08" db="UniProtKB">
        <authorList>
            <consortium name="RefSeq"/>
        </authorList>
    </citation>
    <scope>IDENTIFICATION</scope>
    <source>
        <tissue evidence="3">Young leaves</tissue>
    </source>
</reference>
<dbReference type="SUPFAM" id="SSF56219">
    <property type="entry name" value="DNase I-like"/>
    <property type="match status" value="1"/>
</dbReference>
<dbReference type="InterPro" id="IPR044730">
    <property type="entry name" value="RNase_H-like_dom_plant"/>
</dbReference>
<accession>A0A8B8ZEV3</accession>
<dbReference type="SUPFAM" id="SSF56672">
    <property type="entry name" value="DNA/RNA polymerases"/>
    <property type="match status" value="1"/>
</dbReference>
<dbReference type="InterPro" id="IPR036691">
    <property type="entry name" value="Endo/exonu/phosph_ase_sf"/>
</dbReference>